<keyword evidence="1" id="KW-1133">Transmembrane helix</keyword>
<feature type="transmembrane region" description="Helical" evidence="1">
    <location>
        <begin position="32"/>
        <end position="51"/>
    </location>
</feature>
<keyword evidence="1" id="KW-0472">Membrane</keyword>
<sequence length="135" mass="15525">MPAFSLFCKQTDFPMAAPSGEWYHESDPTFEVTAMFLIGILIVVAILGEIIHRLNPWKKPEPAYEDLVAQIKQADWYQELSLDQACRYVLDNDPHVQAYYASTYEAKRLLTQEGFQLGLIDYVKQEAAKHADKLR</sequence>
<proteinExistence type="predicted"/>
<accession>A0A2P7VEE8</accession>
<reference evidence="2 3" key="1">
    <citation type="submission" date="2018-03" db="EMBL/GenBank/DDBJ databases">
        <title>Brevisbacillus phylogenomics.</title>
        <authorList>
            <person name="Dunlap C."/>
        </authorList>
    </citation>
    <scope>NUCLEOTIDE SEQUENCE [LARGE SCALE GENOMIC DNA]</scope>
    <source>
        <strain evidence="2 3">NRRL NRS-1210</strain>
    </source>
</reference>
<dbReference type="EMBL" id="PXZM01000011">
    <property type="protein sequence ID" value="PSJ97577.1"/>
    <property type="molecule type" value="Genomic_DNA"/>
</dbReference>
<dbReference type="OrthoDB" id="2468663at2"/>
<protein>
    <submittedName>
        <fullName evidence="2">Uncharacterized protein</fullName>
    </submittedName>
</protein>
<gene>
    <name evidence="2" type="ORF">C7R93_08090</name>
</gene>
<keyword evidence="3" id="KW-1185">Reference proteome</keyword>
<organism evidence="2 3">
    <name type="scientific">Brevibacillus fortis</name>
    <dbReference type="NCBI Taxonomy" id="2126352"/>
    <lineage>
        <taxon>Bacteria</taxon>
        <taxon>Bacillati</taxon>
        <taxon>Bacillota</taxon>
        <taxon>Bacilli</taxon>
        <taxon>Bacillales</taxon>
        <taxon>Paenibacillaceae</taxon>
        <taxon>Brevibacillus</taxon>
    </lineage>
</organism>
<name>A0A2P7VEE8_9BACL</name>
<keyword evidence="1" id="KW-0812">Transmembrane</keyword>
<evidence type="ECO:0000313" key="3">
    <source>
        <dbReference type="Proteomes" id="UP000240419"/>
    </source>
</evidence>
<evidence type="ECO:0000313" key="2">
    <source>
        <dbReference type="EMBL" id="PSJ97577.1"/>
    </source>
</evidence>
<dbReference type="Proteomes" id="UP000240419">
    <property type="component" value="Unassembled WGS sequence"/>
</dbReference>
<dbReference type="AlphaFoldDB" id="A0A2P7VEE8"/>
<evidence type="ECO:0000256" key="1">
    <source>
        <dbReference type="SAM" id="Phobius"/>
    </source>
</evidence>
<comment type="caution">
    <text evidence="2">The sequence shown here is derived from an EMBL/GenBank/DDBJ whole genome shotgun (WGS) entry which is preliminary data.</text>
</comment>